<dbReference type="KEGG" id="aare:D3093_29565"/>
<dbReference type="Proteomes" id="UP000298595">
    <property type="component" value="Plasmid p3"/>
</dbReference>
<dbReference type="KEGG" id="abq:ABAZ39_30395"/>
<dbReference type="Gene3D" id="3.40.50.720">
    <property type="entry name" value="NAD(P)-binding Rossmann-like Domain"/>
    <property type="match status" value="1"/>
</dbReference>
<dbReference type="InterPro" id="IPR057326">
    <property type="entry name" value="KR_dom"/>
</dbReference>
<geneLocation type="plasmid" evidence="7 10">
    <name>p3</name>
</geneLocation>
<dbReference type="AlphaFoldDB" id="A0A060DZE5"/>
<reference evidence="6 9" key="2">
    <citation type="submission" date="2018-01" db="EMBL/GenBank/DDBJ databases">
        <title>Whole genome sequence of Azospirillum brasilense REC3 isolated from strawberry roots.</title>
        <authorList>
            <person name="Fontana C.A."/>
            <person name="Salazar S.M."/>
            <person name="Bassi D."/>
            <person name="Puglisi E."/>
            <person name="Lovaisa N.C."/>
            <person name="Toffoli L.M."/>
            <person name="Pedraza R."/>
            <person name="Cocconcelli P.S."/>
        </authorList>
    </citation>
    <scope>NUCLEOTIDE SEQUENCE [LARGE SCALE GENOMIC DNA]</scope>
    <source>
        <strain evidence="6 9">REC3</strain>
        <plasmid evidence="6">p22unnamed</plasmid>
    </source>
</reference>
<accession>A0A060DZE5</accession>
<geneLocation type="plasmid" evidence="6">
    <name>p22unnamed</name>
</geneLocation>
<keyword evidence="4" id="KW-0614">Plasmid</keyword>
<dbReference type="SUPFAM" id="SSF51735">
    <property type="entry name" value="NAD(P)-binding Rossmann-fold domains"/>
    <property type="match status" value="1"/>
</dbReference>
<evidence type="ECO:0000313" key="6">
    <source>
        <dbReference type="EMBL" id="PNQ95886.1"/>
    </source>
</evidence>
<dbReference type="RefSeq" id="WP_040137916.1">
    <property type="nucleotide sequence ID" value="NZ_CP007797.1"/>
</dbReference>
<dbReference type="EC" id="1.1.1.100" evidence="4 6"/>
<feature type="domain" description="Ketoreductase" evidence="3">
    <location>
        <begin position="8"/>
        <end position="188"/>
    </location>
</feature>
<dbReference type="GO" id="GO:0004316">
    <property type="term" value="F:3-oxoacyl-[acyl-carrier-protein] reductase (NADPH) activity"/>
    <property type="evidence" value="ECO:0007669"/>
    <property type="project" value="UniProtKB-EC"/>
</dbReference>
<dbReference type="EMBL" id="POWG01000039">
    <property type="protein sequence ID" value="PNQ95886.1"/>
    <property type="molecule type" value="Genomic_DNA"/>
</dbReference>
<evidence type="ECO:0000313" key="4">
    <source>
        <dbReference type="EMBL" id="AIB16169.1"/>
    </source>
</evidence>
<dbReference type="PROSITE" id="PS00061">
    <property type="entry name" value="ADH_SHORT"/>
    <property type="match status" value="1"/>
</dbReference>
<evidence type="ECO:0000313" key="8">
    <source>
        <dbReference type="Proteomes" id="UP000027186"/>
    </source>
</evidence>
<evidence type="ECO:0000256" key="2">
    <source>
        <dbReference type="ARBA" id="ARBA00023002"/>
    </source>
</evidence>
<dbReference type="EMBL" id="CP007797">
    <property type="protein sequence ID" value="AIB16169.1"/>
    <property type="molecule type" value="Genomic_DNA"/>
</dbReference>
<dbReference type="PRINTS" id="PR00080">
    <property type="entry name" value="SDRFAMILY"/>
</dbReference>
<accession>A0A2K1FTM5</accession>
<dbReference type="SMART" id="SM00822">
    <property type="entry name" value="PKS_KR"/>
    <property type="match status" value="1"/>
</dbReference>
<dbReference type="EMBL" id="CP032324">
    <property type="protein sequence ID" value="QCN99377.1"/>
    <property type="molecule type" value="Genomic_DNA"/>
</dbReference>
<dbReference type="GO" id="GO:0047936">
    <property type="term" value="F:glucose 1-dehydrogenase [NAD(P)+] activity"/>
    <property type="evidence" value="ECO:0007669"/>
    <property type="project" value="UniProtKB-EC"/>
</dbReference>
<dbReference type="InterPro" id="IPR036291">
    <property type="entry name" value="NAD(P)-bd_dom_sf"/>
</dbReference>
<dbReference type="Proteomes" id="UP000325333">
    <property type="component" value="Unassembled WGS sequence"/>
</dbReference>
<evidence type="ECO:0000313" key="9">
    <source>
        <dbReference type="Proteomes" id="UP000236268"/>
    </source>
</evidence>
<dbReference type="EMBL" id="VEWN01000003">
    <property type="protein sequence ID" value="KAA1056797.1"/>
    <property type="molecule type" value="Genomic_DNA"/>
</dbReference>
<dbReference type="PRINTS" id="PR00081">
    <property type="entry name" value="GDHRDH"/>
</dbReference>
<dbReference type="Proteomes" id="UP000236268">
    <property type="component" value="Unassembled WGS sequence"/>
</dbReference>
<name>A0A060DZE5_9PROT</name>
<dbReference type="Pfam" id="PF13561">
    <property type="entry name" value="adh_short_C2"/>
    <property type="match status" value="1"/>
</dbReference>
<dbReference type="EC" id="1.1.1.47" evidence="7"/>
<reference evidence="7 10" key="3">
    <citation type="submission" date="2018-09" db="EMBL/GenBank/DDBJ databases">
        <title>Whole genome based analysis of evolution and adaptive divergence in Indian and Brazilian strains of Azospirillum brasilense.</title>
        <authorList>
            <person name="Singh C."/>
            <person name="Tripathi A.K."/>
        </authorList>
    </citation>
    <scope>NUCLEOTIDE SEQUENCE [LARGE SCALE GENOMIC DNA]</scope>
    <source>
        <strain evidence="7 10">MTCC4035</strain>
        <plasmid evidence="7 10">p3</plasmid>
    </source>
</reference>
<sequence length="250" mass="26153">MTKRLDGKVALITGAAQGLGLAMAETFVREGGRVAVVDINGDAAKAVAERLGESAIGIAANVTKMADVEMTIAATVEKFGRLDILVNNAGSTHANGPFENVTEEEFDRVFALNVKSIYLYSKAVVATMRAQKSGVILNLGSTAGLRPRPGLVWYNATKGAVHNITKSLALELAPDNIRVCALAPVATETPLLATFMGGDTPEKRARMMGIVPLGRLGQPTDVANAALYLASDEAAFLTGVVLEIDGGRCV</sequence>
<dbReference type="OrthoDB" id="7499742at2"/>
<reference evidence="5 11" key="4">
    <citation type="submission" date="2019-07" db="EMBL/GenBank/DDBJ databases">
        <title>Genome sequencing of the stress-tolerant strain Azospirillum brasilense Az19.</title>
        <authorList>
            <person name="Maroniche G.A."/>
            <person name="Garcia J.E."/>
            <person name="Pagnussat L."/>
            <person name="Amenta M."/>
            <person name="Creus C.M."/>
        </authorList>
    </citation>
    <scope>NUCLEOTIDE SEQUENCE [LARGE SCALE GENOMIC DNA]</scope>
    <source>
        <strain evidence="5 11">Az19</strain>
    </source>
</reference>
<gene>
    <name evidence="4" type="primary">fabG</name>
    <name evidence="4" type="ORF">ABAZ39_30395</name>
    <name evidence="6" type="ORF">C1S70_26260</name>
    <name evidence="7" type="ORF">D3093_29565</name>
    <name evidence="5" type="ORF">FH063_003670</name>
</gene>
<reference evidence="4 8" key="1">
    <citation type="journal article" date="2014" name="Genome Announc.">
        <title>Complete Genome Sequence of the Model Rhizosphere Strain Azospirillum brasilense Az39, Successfully Applied in Agriculture.</title>
        <authorList>
            <person name="Rivera D."/>
            <person name="Revale S."/>
            <person name="Molina R."/>
            <person name="Gualpa J."/>
            <person name="Puente M."/>
            <person name="Maroniche G."/>
            <person name="Paris G."/>
            <person name="Baker D."/>
            <person name="Clavijo B."/>
            <person name="McLay K."/>
            <person name="Spaepen S."/>
            <person name="Perticari A."/>
            <person name="Vazquez M."/>
            <person name="Wisniewski-Dye F."/>
            <person name="Watkins C."/>
            <person name="Martinez-Abarca F."/>
            <person name="Vanderleyden J."/>
            <person name="Cassan F."/>
        </authorList>
    </citation>
    <scope>NUCLEOTIDE SEQUENCE [LARGE SCALE GENOMIC DNA]</scope>
    <source>
        <strain evidence="4 8">Az39</strain>
        <plasmid evidence="4">AbAZ39_p4</plasmid>
    </source>
</reference>
<dbReference type="FunFam" id="3.40.50.720:FF:000084">
    <property type="entry name" value="Short-chain dehydrogenase reductase"/>
    <property type="match status" value="1"/>
</dbReference>
<dbReference type="Proteomes" id="UP000027186">
    <property type="component" value="Plasmid AbAZ39_p4"/>
</dbReference>
<evidence type="ECO:0000313" key="7">
    <source>
        <dbReference type="EMBL" id="QCN99377.1"/>
    </source>
</evidence>
<dbReference type="PANTHER" id="PTHR43639">
    <property type="entry name" value="OXIDOREDUCTASE, SHORT-CHAIN DEHYDROGENASE/REDUCTASE FAMILY (AFU_ORTHOLOGUE AFUA_5G02870)"/>
    <property type="match status" value="1"/>
</dbReference>
<evidence type="ECO:0000259" key="3">
    <source>
        <dbReference type="SMART" id="SM00822"/>
    </source>
</evidence>
<comment type="similarity">
    <text evidence="1">Belongs to the short-chain dehydrogenases/reductases (SDR) family.</text>
</comment>
<proteinExistence type="inferred from homology"/>
<keyword evidence="2 4" id="KW-0560">Oxidoreductase</keyword>
<evidence type="ECO:0000256" key="1">
    <source>
        <dbReference type="ARBA" id="ARBA00006484"/>
    </source>
</evidence>
<evidence type="ECO:0000313" key="10">
    <source>
        <dbReference type="Proteomes" id="UP000298595"/>
    </source>
</evidence>
<organism evidence="4 8">
    <name type="scientific">Azospirillum argentinense</name>
    <dbReference type="NCBI Taxonomy" id="2970906"/>
    <lineage>
        <taxon>Bacteria</taxon>
        <taxon>Pseudomonadati</taxon>
        <taxon>Pseudomonadota</taxon>
        <taxon>Alphaproteobacteria</taxon>
        <taxon>Rhodospirillales</taxon>
        <taxon>Azospirillaceae</taxon>
        <taxon>Azospirillum</taxon>
    </lineage>
</organism>
<evidence type="ECO:0000313" key="11">
    <source>
        <dbReference type="Proteomes" id="UP000325333"/>
    </source>
</evidence>
<dbReference type="InterPro" id="IPR020904">
    <property type="entry name" value="Sc_DH/Rdtase_CS"/>
</dbReference>
<dbReference type="NCBIfam" id="NF005559">
    <property type="entry name" value="PRK07231.1"/>
    <property type="match status" value="1"/>
</dbReference>
<dbReference type="PANTHER" id="PTHR43639:SF1">
    <property type="entry name" value="SHORT-CHAIN DEHYDROGENASE_REDUCTASE FAMILY PROTEIN"/>
    <property type="match status" value="1"/>
</dbReference>
<geneLocation type="plasmid" evidence="4 8">
    <name>AbAZ39_p4</name>
</geneLocation>
<evidence type="ECO:0000313" key="5">
    <source>
        <dbReference type="EMBL" id="KAA1056797.1"/>
    </source>
</evidence>
<dbReference type="InterPro" id="IPR002347">
    <property type="entry name" value="SDR_fam"/>
</dbReference>
<protein>
    <submittedName>
        <fullName evidence="4">3-ketoacyl-ACP reductase</fullName>
    </submittedName>
    <submittedName>
        <fullName evidence="6">3-oxoacyl-ACP reductase</fullName>
        <ecNumber evidence="4 6">1.1.1.100</ecNumber>
    </submittedName>
    <submittedName>
        <fullName evidence="7">Glucose 1-dehydrogenase</fullName>
        <ecNumber evidence="7">1.1.1.47</ecNumber>
    </submittedName>
</protein>